<feature type="transmembrane region" description="Helical" evidence="1">
    <location>
        <begin position="69"/>
        <end position="91"/>
    </location>
</feature>
<evidence type="ECO:0000313" key="3">
    <source>
        <dbReference type="Proteomes" id="UP000679220"/>
    </source>
</evidence>
<dbReference type="InterPro" id="IPR006750">
    <property type="entry name" value="YdcZ"/>
</dbReference>
<evidence type="ECO:0000313" key="2">
    <source>
        <dbReference type="EMBL" id="MBR8537138.1"/>
    </source>
</evidence>
<name>A0A941F5C3_9BACT</name>
<keyword evidence="1" id="KW-1133">Transmembrane helix</keyword>
<dbReference type="Proteomes" id="UP000679220">
    <property type="component" value="Unassembled WGS sequence"/>
</dbReference>
<dbReference type="Pfam" id="PF04657">
    <property type="entry name" value="DMT_YdcZ"/>
    <property type="match status" value="1"/>
</dbReference>
<keyword evidence="3" id="KW-1185">Reference proteome</keyword>
<feature type="transmembrane region" description="Helical" evidence="1">
    <location>
        <begin position="127"/>
        <end position="146"/>
    </location>
</feature>
<dbReference type="PANTHER" id="PTHR34821">
    <property type="entry name" value="INNER MEMBRANE PROTEIN YDCZ"/>
    <property type="match status" value="1"/>
</dbReference>
<gene>
    <name evidence="2" type="ORF">KDU71_16330</name>
</gene>
<dbReference type="AlphaFoldDB" id="A0A941F5C3"/>
<keyword evidence="1" id="KW-0812">Transmembrane</keyword>
<reference evidence="2" key="1">
    <citation type="journal article" date="2018" name="Int. J. Syst. Evol. Microbiol.">
        <title>Carboxylicivirga sediminis sp. nov., isolated from coastal sediment.</title>
        <authorList>
            <person name="Wang F.Q."/>
            <person name="Ren L.H."/>
            <person name="Zou R.J."/>
            <person name="Sun Y.Z."/>
            <person name="Liu X.J."/>
            <person name="Jiang F."/>
            <person name="Liu L.J."/>
        </authorList>
    </citation>
    <scope>NUCLEOTIDE SEQUENCE</scope>
    <source>
        <strain evidence="2">JR1</strain>
    </source>
</reference>
<reference evidence="2" key="2">
    <citation type="submission" date="2021-04" db="EMBL/GenBank/DDBJ databases">
        <authorList>
            <person name="Zhang T."/>
            <person name="Zhang Y."/>
            <person name="Lu D."/>
            <person name="Zuo D."/>
            <person name="Du Z."/>
        </authorList>
    </citation>
    <scope>NUCLEOTIDE SEQUENCE</scope>
    <source>
        <strain evidence="2">JR1</strain>
    </source>
</reference>
<proteinExistence type="predicted"/>
<dbReference type="EMBL" id="JAGTAR010000027">
    <property type="protein sequence ID" value="MBR8537138.1"/>
    <property type="molecule type" value="Genomic_DNA"/>
</dbReference>
<keyword evidence="1" id="KW-0472">Membrane</keyword>
<protein>
    <submittedName>
        <fullName evidence="2">DMT family transporter</fullName>
    </submittedName>
</protein>
<accession>A0A941F5C3</accession>
<dbReference type="GO" id="GO:0005886">
    <property type="term" value="C:plasma membrane"/>
    <property type="evidence" value="ECO:0007669"/>
    <property type="project" value="TreeGrafter"/>
</dbReference>
<sequence length="149" mass="15742">MYLKYILTGIALLIGGLLAVQGSINSQLGGLLRNPLQAAFVNFFVGTIILLAINVFAKTELPAKETLKAIPLYLFIGGVMGAVYVSSAIILIPKIGVATMLGASIGGQMIVASIIDHYGFFNITVHAISPGRIAGIILLIIGVFLIQRF</sequence>
<dbReference type="PANTHER" id="PTHR34821:SF2">
    <property type="entry name" value="INNER MEMBRANE PROTEIN YDCZ"/>
    <property type="match status" value="1"/>
</dbReference>
<dbReference type="RefSeq" id="WP_212192163.1">
    <property type="nucleotide sequence ID" value="NZ_JAGTAR010000027.1"/>
</dbReference>
<feature type="transmembrane region" description="Helical" evidence="1">
    <location>
        <begin position="38"/>
        <end position="57"/>
    </location>
</feature>
<organism evidence="2 3">
    <name type="scientific">Carboxylicivirga sediminis</name>
    <dbReference type="NCBI Taxonomy" id="2006564"/>
    <lineage>
        <taxon>Bacteria</taxon>
        <taxon>Pseudomonadati</taxon>
        <taxon>Bacteroidota</taxon>
        <taxon>Bacteroidia</taxon>
        <taxon>Marinilabiliales</taxon>
        <taxon>Marinilabiliaceae</taxon>
        <taxon>Carboxylicivirga</taxon>
    </lineage>
</organism>
<evidence type="ECO:0000256" key="1">
    <source>
        <dbReference type="SAM" id="Phobius"/>
    </source>
</evidence>
<comment type="caution">
    <text evidence="2">The sequence shown here is derived from an EMBL/GenBank/DDBJ whole genome shotgun (WGS) entry which is preliminary data.</text>
</comment>